<dbReference type="InterPro" id="IPR052743">
    <property type="entry name" value="Glutaminase_GtaA"/>
</dbReference>
<keyword evidence="5" id="KW-1185">Reference proteome</keyword>
<feature type="signal peptide" evidence="1">
    <location>
        <begin position="1"/>
        <end position="19"/>
    </location>
</feature>
<dbReference type="Proteomes" id="UP000772434">
    <property type="component" value="Unassembled WGS sequence"/>
</dbReference>
<protein>
    <submittedName>
        <fullName evidence="4">DUF1793-domain-containing protein</fullName>
    </submittedName>
</protein>
<organism evidence="4 5">
    <name type="scientific">Rhodocollybia butyracea</name>
    <dbReference type="NCBI Taxonomy" id="206335"/>
    <lineage>
        <taxon>Eukaryota</taxon>
        <taxon>Fungi</taxon>
        <taxon>Dikarya</taxon>
        <taxon>Basidiomycota</taxon>
        <taxon>Agaricomycotina</taxon>
        <taxon>Agaricomycetes</taxon>
        <taxon>Agaricomycetidae</taxon>
        <taxon>Agaricales</taxon>
        <taxon>Marasmiineae</taxon>
        <taxon>Omphalotaceae</taxon>
        <taxon>Rhodocollybia</taxon>
    </lineage>
</organism>
<feature type="chain" id="PRO_5040369101" evidence="1">
    <location>
        <begin position="20"/>
        <end position="686"/>
    </location>
</feature>
<dbReference type="GO" id="GO:0003824">
    <property type="term" value="F:catalytic activity"/>
    <property type="evidence" value="ECO:0007669"/>
    <property type="project" value="UniProtKB-ARBA"/>
</dbReference>
<gene>
    <name evidence="4" type="ORF">BDP27DRAFT_1219118</name>
</gene>
<dbReference type="InterPro" id="IPR032514">
    <property type="entry name" value="GtaA_central"/>
</dbReference>
<dbReference type="Gene3D" id="1.50.10.10">
    <property type="match status" value="1"/>
</dbReference>
<reference evidence="4" key="1">
    <citation type="submission" date="2020-11" db="EMBL/GenBank/DDBJ databases">
        <authorList>
            <consortium name="DOE Joint Genome Institute"/>
            <person name="Ahrendt S."/>
            <person name="Riley R."/>
            <person name="Andreopoulos W."/>
            <person name="Labutti K."/>
            <person name="Pangilinan J."/>
            <person name="Ruiz-Duenas F.J."/>
            <person name="Barrasa J.M."/>
            <person name="Sanchez-Garcia M."/>
            <person name="Camarero S."/>
            <person name="Miyauchi S."/>
            <person name="Serrano A."/>
            <person name="Linde D."/>
            <person name="Babiker R."/>
            <person name="Drula E."/>
            <person name="Ayuso-Fernandez I."/>
            <person name="Pacheco R."/>
            <person name="Padilla G."/>
            <person name="Ferreira P."/>
            <person name="Barriuso J."/>
            <person name="Kellner H."/>
            <person name="Castanera R."/>
            <person name="Alfaro M."/>
            <person name="Ramirez L."/>
            <person name="Pisabarro A.G."/>
            <person name="Kuo A."/>
            <person name="Tritt A."/>
            <person name="Lipzen A."/>
            <person name="He G."/>
            <person name="Yan M."/>
            <person name="Ng V."/>
            <person name="Cullen D."/>
            <person name="Martin F."/>
            <person name="Rosso M.-N."/>
            <person name="Henrissat B."/>
            <person name="Hibbett D."/>
            <person name="Martinez A.T."/>
            <person name="Grigoriev I.V."/>
        </authorList>
    </citation>
    <scope>NUCLEOTIDE SEQUENCE</scope>
    <source>
        <strain evidence="4">AH 40177</strain>
    </source>
</reference>
<evidence type="ECO:0000313" key="5">
    <source>
        <dbReference type="Proteomes" id="UP000772434"/>
    </source>
</evidence>
<evidence type="ECO:0000259" key="2">
    <source>
        <dbReference type="Pfam" id="PF16335"/>
    </source>
</evidence>
<dbReference type="PANTHER" id="PTHR31987:SF1">
    <property type="entry name" value="GLUTAMINASE A"/>
    <property type="match status" value="1"/>
</dbReference>
<feature type="domain" description="Glutaminase A central" evidence="2">
    <location>
        <begin position="339"/>
        <end position="674"/>
    </location>
</feature>
<dbReference type="GO" id="GO:0005975">
    <property type="term" value="P:carbohydrate metabolic process"/>
    <property type="evidence" value="ECO:0007669"/>
    <property type="project" value="InterPro"/>
</dbReference>
<dbReference type="InterPro" id="IPR008928">
    <property type="entry name" value="6-hairpin_glycosidase_sf"/>
</dbReference>
<name>A0A9P5PY89_9AGAR</name>
<evidence type="ECO:0000259" key="3">
    <source>
        <dbReference type="Pfam" id="PF17168"/>
    </source>
</evidence>
<dbReference type="SUPFAM" id="SSF48208">
    <property type="entry name" value="Six-hairpin glycosidases"/>
    <property type="match status" value="1"/>
</dbReference>
<dbReference type="AlphaFoldDB" id="A0A9P5PY89"/>
<dbReference type="InterPro" id="IPR033433">
    <property type="entry name" value="GtaA_N"/>
</dbReference>
<dbReference type="InterPro" id="IPR012341">
    <property type="entry name" value="6hp_glycosidase-like_sf"/>
</dbReference>
<evidence type="ECO:0000313" key="4">
    <source>
        <dbReference type="EMBL" id="KAF9071443.1"/>
    </source>
</evidence>
<keyword evidence="1" id="KW-0732">Signal</keyword>
<comment type="caution">
    <text evidence="4">The sequence shown here is derived from an EMBL/GenBank/DDBJ whole genome shotgun (WGS) entry which is preliminary data.</text>
</comment>
<dbReference type="Pfam" id="PF16335">
    <property type="entry name" value="GtaA_6_Hairpin"/>
    <property type="match status" value="1"/>
</dbReference>
<feature type="domain" description="Glutaminase A N-terminal" evidence="3">
    <location>
        <begin position="104"/>
        <end position="333"/>
    </location>
</feature>
<dbReference type="PANTHER" id="PTHR31987">
    <property type="entry name" value="GLUTAMINASE A-RELATED"/>
    <property type="match status" value="1"/>
</dbReference>
<proteinExistence type="predicted"/>
<dbReference type="OrthoDB" id="3918848at2759"/>
<sequence>MFFAFLFASFFFLFTSSQSIQPPAIPLAVRTPYLQAYLTHTSATSSINNWPNFWTGNHTLGWSGLLRVDGTPYEWLGRAVEDGGLSNKSQVTAAKIIGYQVTPTRTIISLTAGAIALNVTFLSPIEPTDLVKQSFPFTYIFFEASSTDGQSHSLQIYQDFSGEWTSSDTSKVVRWNTTTDGSIIFHEAQRSPFQYMTELQDMAEDAVLYHVANNVSGLTYQTGQDIVVRSLFLNNGTLNNSQDNAFRAISSDWPVFAFCQDLGSIQSTSTPLAWGLGVVRNSDIIYATPSGNQTREPYFLTEFQDVPTAMGAFMSDASGALSRATTLDGKIVSAANGISSNYADLVSLASRQVMAGMEITVGTNNGQINNSDVLFFMKDTGNSQRTNPVEVMYAAFPAFLYLNASWTAYLLEPLLQFESSSLYSQSFASSDLGNAFPAAIGDTAPAVFSAIESTSDILTMAWAHTTFTGDLSLISRYYPTLKKWTDTLVSENPLMPNGYITADNQDLANMTNLAIKGILAIRTMAEISNTLGKADDSNSYSSTASSLLSQWQTLAGSSGHLTSTYGSTTSWGLMYNMFPDKLFDFNFIPANIYSEQNTWYGTGSSTFGLPFDSNLPTTAKSQWTLFTAATVNDTNIRDSLVSYVHSSASNLAHFAAFPTTYSTTDGSIQGGTARYGSHEAIHTVTH</sequence>
<dbReference type="EMBL" id="JADNRY010000032">
    <property type="protein sequence ID" value="KAF9071443.1"/>
    <property type="molecule type" value="Genomic_DNA"/>
</dbReference>
<dbReference type="Pfam" id="PF17168">
    <property type="entry name" value="DUF5127"/>
    <property type="match status" value="1"/>
</dbReference>
<accession>A0A9P5PY89</accession>
<evidence type="ECO:0000256" key="1">
    <source>
        <dbReference type="SAM" id="SignalP"/>
    </source>
</evidence>